<proteinExistence type="predicted"/>
<name>A0A3B1AX39_9ZZZZ</name>
<dbReference type="Gene3D" id="2.60.40.1590">
    <property type="entry name" value="Peptidoglycan hydrolase domains"/>
    <property type="match status" value="1"/>
</dbReference>
<dbReference type="FunFam" id="2.70.70.10:FF:000019">
    <property type="entry name" value="M23 family peptidase"/>
    <property type="match status" value="1"/>
</dbReference>
<gene>
    <name evidence="3" type="ORF">MNBD_GAMMA25-1805</name>
</gene>
<dbReference type="InterPro" id="IPR016047">
    <property type="entry name" value="M23ase_b-sheet_dom"/>
</dbReference>
<evidence type="ECO:0000259" key="1">
    <source>
        <dbReference type="Pfam" id="PF01551"/>
    </source>
</evidence>
<dbReference type="InterPro" id="IPR040487">
    <property type="entry name" value="Peptidase_M23_N"/>
</dbReference>
<dbReference type="Gene3D" id="2.70.70.10">
    <property type="entry name" value="Glucose Permease (Domain IIA)"/>
    <property type="match status" value="1"/>
</dbReference>
<dbReference type="Pfam" id="PF01551">
    <property type="entry name" value="Peptidase_M23"/>
    <property type="match status" value="1"/>
</dbReference>
<dbReference type="CDD" id="cd12797">
    <property type="entry name" value="M23_peptidase"/>
    <property type="match status" value="1"/>
</dbReference>
<sequence length="279" mass="30959">MTKLIVLISSLSLYVSFSLSSVIAEDYPRADAVPGGIAIVKLDTSSSIPPSVYYGKKRILVRQTDAQWEAIIGIPLSAKTGIHKLRIVPANKETYSRDFSVHSKEYKEQHLTIKNKRKVNPNAEDMTRIRAEKKIIVAALSQWTVQTQVATQFKVPVEGRLSSPFGLRRFFNEQPRKPHSGLDIAALEGTAIKAPADGKVITTGHYFFNGNTVFIDHGQGLVTMYCHMSKINVKAGDKIRQGETIGEVGMTGRVTGPHLHWSVSLNNTRVDPMLFMDKL</sequence>
<feature type="domain" description="M23ase beta-sheet core" evidence="1">
    <location>
        <begin position="178"/>
        <end position="272"/>
    </location>
</feature>
<accession>A0A3B1AX39</accession>
<dbReference type="PANTHER" id="PTHR21666:SF285">
    <property type="entry name" value="M23 FAMILY METALLOPEPTIDASE"/>
    <property type="match status" value="1"/>
</dbReference>
<reference evidence="3" key="1">
    <citation type="submission" date="2018-06" db="EMBL/GenBank/DDBJ databases">
        <authorList>
            <person name="Zhirakovskaya E."/>
        </authorList>
    </citation>
    <scope>NUCLEOTIDE SEQUENCE</scope>
</reference>
<feature type="domain" description="Peptidase family M23 N-terminal" evidence="2">
    <location>
        <begin position="32"/>
        <end position="104"/>
    </location>
</feature>
<organism evidence="3">
    <name type="scientific">hydrothermal vent metagenome</name>
    <dbReference type="NCBI Taxonomy" id="652676"/>
    <lineage>
        <taxon>unclassified sequences</taxon>
        <taxon>metagenomes</taxon>
        <taxon>ecological metagenomes</taxon>
    </lineage>
</organism>
<evidence type="ECO:0000313" key="3">
    <source>
        <dbReference type="EMBL" id="VAX06321.1"/>
    </source>
</evidence>
<dbReference type="AlphaFoldDB" id="A0A3B1AX39"/>
<dbReference type="PANTHER" id="PTHR21666">
    <property type="entry name" value="PEPTIDASE-RELATED"/>
    <property type="match status" value="1"/>
</dbReference>
<dbReference type="SUPFAM" id="SSF51261">
    <property type="entry name" value="Duplicated hybrid motif"/>
    <property type="match status" value="1"/>
</dbReference>
<protein>
    <submittedName>
        <fullName evidence="3">Peptidase, M23/M37 family</fullName>
    </submittedName>
</protein>
<dbReference type="InterPro" id="IPR050570">
    <property type="entry name" value="Cell_wall_metabolism_enzyme"/>
</dbReference>
<dbReference type="Pfam" id="PF18421">
    <property type="entry name" value="Peptidase_M23_N"/>
    <property type="match status" value="1"/>
</dbReference>
<dbReference type="GO" id="GO:0004222">
    <property type="term" value="F:metalloendopeptidase activity"/>
    <property type="evidence" value="ECO:0007669"/>
    <property type="project" value="TreeGrafter"/>
</dbReference>
<evidence type="ECO:0000259" key="2">
    <source>
        <dbReference type="Pfam" id="PF18421"/>
    </source>
</evidence>
<dbReference type="InterPro" id="IPR011055">
    <property type="entry name" value="Dup_hybrid_motif"/>
</dbReference>
<dbReference type="EMBL" id="UOFY01000008">
    <property type="protein sequence ID" value="VAX06321.1"/>
    <property type="molecule type" value="Genomic_DNA"/>
</dbReference>